<dbReference type="KEGG" id="mpt:Mpe_A3315"/>
<name>A2SL29_METPP</name>
<dbReference type="RefSeq" id="WP_011830890.1">
    <property type="nucleotide sequence ID" value="NC_008825.1"/>
</dbReference>
<proteinExistence type="predicted"/>
<sequence length="92" mass="10607">MTIEVKTSTQGTSGFAMLTRNEWEMAMESERHAFYFWNLRDPLKPKLAIVSSETMLNHMPQDQGMGQWDCTKVPFSAFTEQFASLDRNKSPI</sequence>
<organism evidence="2 3">
    <name type="scientific">Methylibium petroleiphilum (strain ATCC BAA-1232 / LMG 22953 / PM1)</name>
    <dbReference type="NCBI Taxonomy" id="420662"/>
    <lineage>
        <taxon>Bacteria</taxon>
        <taxon>Pseudomonadati</taxon>
        <taxon>Pseudomonadota</taxon>
        <taxon>Betaproteobacteria</taxon>
        <taxon>Burkholderiales</taxon>
        <taxon>Sphaerotilaceae</taxon>
        <taxon>Methylibium</taxon>
    </lineage>
</organism>
<dbReference type="HOGENOM" id="CLU_2409890_0_0_4"/>
<dbReference type="Pfam" id="PF13020">
    <property type="entry name" value="NOV_C"/>
    <property type="match status" value="1"/>
</dbReference>
<feature type="domain" description="Protein NO VEIN C-terminal" evidence="1">
    <location>
        <begin position="2"/>
        <end position="30"/>
    </location>
</feature>
<reference evidence="2 3" key="1">
    <citation type="journal article" date="2007" name="J. Bacteriol.">
        <title>Whole-genome analysis of the methyl tert-butyl ether-degrading beta-proteobacterium Methylibium petroleiphilum PM1.</title>
        <authorList>
            <person name="Kane S.R."/>
            <person name="Chakicherla A.Y."/>
            <person name="Chain P.S.G."/>
            <person name="Schmidt R."/>
            <person name="Shin M.W."/>
            <person name="Legler T.C."/>
            <person name="Scow K.M."/>
            <person name="Larimer F.W."/>
            <person name="Lucas S.M."/>
            <person name="Richardson P.M."/>
            <person name="Hristova K.R."/>
        </authorList>
    </citation>
    <scope>NUCLEOTIDE SEQUENCE [LARGE SCALE GENOMIC DNA]</scope>
    <source>
        <strain evidence="3">ATCC BAA-1232 / LMG 22953 / PM1</strain>
    </source>
</reference>
<dbReference type="Proteomes" id="UP000000366">
    <property type="component" value="Chromosome"/>
</dbReference>
<gene>
    <name evidence="2" type="ordered locus">Mpe_A3315</name>
</gene>
<evidence type="ECO:0000259" key="1">
    <source>
        <dbReference type="Pfam" id="PF13020"/>
    </source>
</evidence>
<evidence type="ECO:0000313" key="3">
    <source>
        <dbReference type="Proteomes" id="UP000000366"/>
    </source>
</evidence>
<dbReference type="EMBL" id="CP000555">
    <property type="protein sequence ID" value="ABM96268.1"/>
    <property type="molecule type" value="Genomic_DNA"/>
</dbReference>
<accession>A2SL29</accession>
<dbReference type="InterPro" id="IPR024975">
    <property type="entry name" value="NOV_C"/>
</dbReference>
<evidence type="ECO:0000313" key="2">
    <source>
        <dbReference type="EMBL" id="ABM96268.1"/>
    </source>
</evidence>
<keyword evidence="3" id="KW-1185">Reference proteome</keyword>
<dbReference type="AlphaFoldDB" id="A2SL29"/>
<protein>
    <recommendedName>
        <fullName evidence="1">Protein NO VEIN C-terminal domain-containing protein</fullName>
    </recommendedName>
</protein>